<dbReference type="SUPFAM" id="SSF54695">
    <property type="entry name" value="POZ domain"/>
    <property type="match status" value="1"/>
</dbReference>
<name>A0A4Z1IGE0_9HELO</name>
<feature type="region of interest" description="Disordered" evidence="1">
    <location>
        <begin position="118"/>
        <end position="158"/>
    </location>
</feature>
<dbReference type="AlphaFoldDB" id="A0A4Z1IGE0"/>
<keyword evidence="3" id="KW-1185">Reference proteome</keyword>
<feature type="region of interest" description="Disordered" evidence="1">
    <location>
        <begin position="170"/>
        <end position="206"/>
    </location>
</feature>
<dbReference type="Proteomes" id="UP000297452">
    <property type="component" value="Unassembled WGS sequence"/>
</dbReference>
<sequence>MSSPKNTASPKMDRKCSSRTRVQQQSDNKELPNSAQRSLRSLPKQPVATIGTDGPSPMDTMVTTSATDDTVGTYRSIDPKLDTELIPSELLKNKAIPSATPSFNPFVIRKRTIIRNKSPRLSKNLPPSILERQALSRSSSSIADSTKNSAKAHDKKSTTTLATPFIPLPLKTSYNSNSKNEDKKPAKKSRMAPKPSQGPSKYINKRNREKFEEPEEQSYMISCGLGGQLEDYATFYFTEKVFEAILEIVPHFKKFRKPYSNSVYVRGYMASSSRVIIQWLIEGTIIPLELHKPGQAEGLSNYRFVDTYIMATDFHISRLCDELMDSVMKEFWGSNGESVILPDIRDLYIVYSQTDPGNPLRKLYIAVFDWLLTSDECNRDTGRPKTSSAELWNLLSRSENAGIDYIDYCRSQVTDRGTYAHPLDPRKWNTSFKLGTFPLLPERSTQQDMSDQSKKRKASQTDLCEMVPSDLTDEDDIKEIPITKNIKRIAVLQRYSAYQKTLNARVQFSTAASTSAESEAKPSLSFLEKHGTQMIDIYVGEEKILFRVYKDKLCNKIEFFDRMFNGKFKEANENAAVLPEDDPEAFDMLMWWVTHDMIRSLRGQGFRKKLHLWVLADKLCLANLQDYVMNIWRGEDKIGDIYYTAEGFQYIFEKTASKSPPRQYAARMLRFQSLKRPTGGREYLTNSYGEPIPLSGVDVTALTELLAKDKEMLESYLELAGRTNDSSGNEMDPE</sequence>
<dbReference type="OrthoDB" id="3537181at2759"/>
<evidence type="ECO:0008006" key="4">
    <source>
        <dbReference type="Google" id="ProtNLM"/>
    </source>
</evidence>
<evidence type="ECO:0000256" key="1">
    <source>
        <dbReference type="SAM" id="MobiDB-lite"/>
    </source>
</evidence>
<feature type="compositionally biased region" description="Polar residues" evidence="1">
    <location>
        <begin position="19"/>
        <end position="39"/>
    </location>
</feature>
<dbReference type="EMBL" id="PQXJ01000142">
    <property type="protein sequence ID" value="TGO60641.1"/>
    <property type="molecule type" value="Genomic_DNA"/>
</dbReference>
<dbReference type="PANTHER" id="PTHR47843">
    <property type="entry name" value="BTB DOMAIN-CONTAINING PROTEIN-RELATED"/>
    <property type="match status" value="1"/>
</dbReference>
<protein>
    <recommendedName>
        <fullName evidence="4">BTB domain-containing protein</fullName>
    </recommendedName>
</protein>
<comment type="caution">
    <text evidence="2">The sequence shown here is derived from an EMBL/GenBank/DDBJ whole genome shotgun (WGS) entry which is preliminary data.</text>
</comment>
<proteinExistence type="predicted"/>
<reference evidence="2 3" key="1">
    <citation type="submission" date="2017-12" db="EMBL/GenBank/DDBJ databases">
        <title>Comparative genomics of Botrytis spp.</title>
        <authorList>
            <person name="Valero-Jimenez C.A."/>
            <person name="Tapia P."/>
            <person name="Veloso J."/>
            <person name="Silva-Moreno E."/>
            <person name="Staats M."/>
            <person name="Valdes J.H."/>
            <person name="Van Kan J.A.L."/>
        </authorList>
    </citation>
    <scope>NUCLEOTIDE SEQUENCE [LARGE SCALE GENOMIC DNA]</scope>
    <source>
        <strain evidence="2 3">MUCL2120</strain>
    </source>
</reference>
<feature type="region of interest" description="Disordered" evidence="1">
    <location>
        <begin position="1"/>
        <end position="67"/>
    </location>
</feature>
<dbReference type="Gene3D" id="3.30.710.10">
    <property type="entry name" value="Potassium Channel Kv1.1, Chain A"/>
    <property type="match status" value="1"/>
</dbReference>
<accession>A0A4Z1IGE0</accession>
<evidence type="ECO:0000313" key="2">
    <source>
        <dbReference type="EMBL" id="TGO60641.1"/>
    </source>
</evidence>
<dbReference type="InterPro" id="IPR011333">
    <property type="entry name" value="SKP1/BTB/POZ_sf"/>
</dbReference>
<organism evidence="2 3">
    <name type="scientific">Botryotinia narcissicola</name>
    <dbReference type="NCBI Taxonomy" id="278944"/>
    <lineage>
        <taxon>Eukaryota</taxon>
        <taxon>Fungi</taxon>
        <taxon>Dikarya</taxon>
        <taxon>Ascomycota</taxon>
        <taxon>Pezizomycotina</taxon>
        <taxon>Leotiomycetes</taxon>
        <taxon>Helotiales</taxon>
        <taxon>Sclerotiniaceae</taxon>
        <taxon>Botryotinia</taxon>
    </lineage>
</organism>
<evidence type="ECO:0000313" key="3">
    <source>
        <dbReference type="Proteomes" id="UP000297452"/>
    </source>
</evidence>
<gene>
    <name evidence="2" type="ORF">BOTNAR_0142g00120</name>
</gene>